<dbReference type="InterPro" id="IPR025724">
    <property type="entry name" value="GAG-pre-integrase_dom"/>
</dbReference>
<evidence type="ECO:0000313" key="4">
    <source>
        <dbReference type="EMBL" id="CAH9142112.1"/>
    </source>
</evidence>
<comment type="caution">
    <text evidence="4">The sequence shown here is derived from an EMBL/GenBank/DDBJ whole genome shotgun (WGS) entry which is preliminary data.</text>
</comment>
<dbReference type="Pfam" id="PF22936">
    <property type="entry name" value="Pol_BBD"/>
    <property type="match status" value="1"/>
</dbReference>
<accession>A0AAV0G2P4</accession>
<evidence type="ECO:0000313" key="5">
    <source>
        <dbReference type="Proteomes" id="UP001152523"/>
    </source>
</evidence>
<keyword evidence="5" id="KW-1185">Reference proteome</keyword>
<dbReference type="InterPro" id="IPR054722">
    <property type="entry name" value="PolX-like_BBD"/>
</dbReference>
<dbReference type="Proteomes" id="UP001152523">
    <property type="component" value="Unassembled WGS sequence"/>
</dbReference>
<feature type="domain" description="Retrovirus-related Pol polyprotein from transposon TNT 1-94-like beta-barrel" evidence="3">
    <location>
        <begin position="75"/>
        <end position="148"/>
    </location>
</feature>
<name>A0AAV0G2P4_9ASTE</name>
<feature type="domain" description="GAG-pre-integrase" evidence="2">
    <location>
        <begin position="180"/>
        <end position="243"/>
    </location>
</feature>
<dbReference type="AlphaFoldDB" id="A0AAV0G2P4"/>
<dbReference type="Pfam" id="PF13976">
    <property type="entry name" value="gag_pre-integrs"/>
    <property type="match status" value="1"/>
</dbReference>
<feature type="region of interest" description="Disordered" evidence="1">
    <location>
        <begin position="1"/>
        <end position="41"/>
    </location>
</feature>
<evidence type="ECO:0000259" key="3">
    <source>
        <dbReference type="Pfam" id="PF22936"/>
    </source>
</evidence>
<evidence type="ECO:0008006" key="6">
    <source>
        <dbReference type="Google" id="ProtNLM"/>
    </source>
</evidence>
<organism evidence="4 5">
    <name type="scientific">Cuscuta epithymum</name>
    <dbReference type="NCBI Taxonomy" id="186058"/>
    <lineage>
        <taxon>Eukaryota</taxon>
        <taxon>Viridiplantae</taxon>
        <taxon>Streptophyta</taxon>
        <taxon>Embryophyta</taxon>
        <taxon>Tracheophyta</taxon>
        <taxon>Spermatophyta</taxon>
        <taxon>Magnoliopsida</taxon>
        <taxon>eudicotyledons</taxon>
        <taxon>Gunneridae</taxon>
        <taxon>Pentapetalae</taxon>
        <taxon>asterids</taxon>
        <taxon>lamiids</taxon>
        <taxon>Solanales</taxon>
        <taxon>Convolvulaceae</taxon>
        <taxon>Cuscuteae</taxon>
        <taxon>Cuscuta</taxon>
        <taxon>Cuscuta subgen. Cuscuta</taxon>
    </lineage>
</organism>
<protein>
    <recommendedName>
        <fullName evidence="6">GAG-pre-integrase domain-containing protein</fullName>
    </recommendedName>
</protein>
<reference evidence="4" key="1">
    <citation type="submission" date="2022-07" db="EMBL/GenBank/DDBJ databases">
        <authorList>
            <person name="Macas J."/>
            <person name="Novak P."/>
            <person name="Neumann P."/>
        </authorList>
    </citation>
    <scope>NUCLEOTIDE SEQUENCE</scope>
</reference>
<gene>
    <name evidence="4" type="ORF">CEPIT_LOCUS39651</name>
</gene>
<evidence type="ECO:0000259" key="2">
    <source>
        <dbReference type="Pfam" id="PF13976"/>
    </source>
</evidence>
<sequence length="268" mass="29514">MTSNSGAPHGRPVAKAHGTVAAETKPQQHHTEGSSSQAAPLPGFTPEQWNSLYSVFGNSLTTNDRMAGTFNNNAWIIDTSATNHVCGNRSLLCHIKFVDPCTVGLPGGQTVLTALEGSVQFTNDLFLNNVLFVPKLQCNLISVSQLSDALNCFVQFTCNMCVIQDRPSRRLIGTGERRNGLYYLREEPMAHILAVKESNNVVVELWHQGLGHPASQVVENLAPVRGLKNIGNFPCDICFRAKQTREPFPISLNKPKDIFEMVHCDLWD</sequence>
<evidence type="ECO:0000256" key="1">
    <source>
        <dbReference type="SAM" id="MobiDB-lite"/>
    </source>
</evidence>
<dbReference type="EMBL" id="CAMAPF010001037">
    <property type="protein sequence ID" value="CAH9142112.1"/>
    <property type="molecule type" value="Genomic_DNA"/>
</dbReference>
<proteinExistence type="predicted"/>